<evidence type="ECO:0000256" key="6">
    <source>
        <dbReference type="ARBA" id="ARBA00023136"/>
    </source>
</evidence>
<keyword evidence="3 7" id="KW-0812">Transmembrane</keyword>
<feature type="transmembrane region" description="Helical" evidence="7">
    <location>
        <begin position="410"/>
        <end position="432"/>
    </location>
</feature>
<dbReference type="Pfam" id="PF01758">
    <property type="entry name" value="SBF"/>
    <property type="match status" value="1"/>
</dbReference>
<feature type="transmembrane region" description="Helical" evidence="7">
    <location>
        <begin position="320"/>
        <end position="342"/>
    </location>
</feature>
<sequence>MSALMKLAIVAVLISLHLFQITFAAANATSLEIETKQLTKILVDSTIVVNVTIVCKDEKDKCFSSAIQVRLVARSTQPDNIRVVRIERNSTIIFTPEVLRTSEHTNFSFPITLTGLFPGFFDLETELLEFGDKNETSRQVFKGNVVRQMRFIDFAINNIVRVIIFITYTNMGCQLDLGVVKQALLRPIGPVVGFLSQFIVMPLASYVVGYFLLYEKDVWRLGLFLLGCSPGGNSSNFWTLIFKGDLNLSITMTFISCIACLGMMPLWLYTLGKTISKNVKLEVPFENLVISLVSLTAPLFVGVFIKYWKPKWALYSKKIIRPLTIIVIISMLTVAIITQLFIFRMFTVPIVFIGFLIAFCGYFFGAVFAWLFGLNREQIIAVSIETAFQNGGIAFLILRTSFGYPAVDVASVPVIAQLLITGNPLWLVYGAIKLTKRIRQRKSVNIIDDSKREMSEISSNV</sequence>
<evidence type="ECO:0000256" key="4">
    <source>
        <dbReference type="ARBA" id="ARBA00022847"/>
    </source>
</evidence>
<name>A0A3S3PN48_9ACAR</name>
<keyword evidence="8" id="KW-0732">Signal</keyword>
<feature type="transmembrane region" description="Helical" evidence="7">
    <location>
        <begin position="379"/>
        <end position="398"/>
    </location>
</feature>
<dbReference type="EMBL" id="NCKU01000937">
    <property type="protein sequence ID" value="RWS13607.1"/>
    <property type="molecule type" value="Genomic_DNA"/>
</dbReference>
<evidence type="ECO:0000256" key="5">
    <source>
        <dbReference type="ARBA" id="ARBA00022989"/>
    </source>
</evidence>
<comment type="caution">
    <text evidence="10">The sequence shown here is derived from an EMBL/GenBank/DDBJ whole genome shotgun (WGS) entry which is preliminary data.</text>
</comment>
<evidence type="ECO:0000313" key="12">
    <source>
        <dbReference type="Proteomes" id="UP000285301"/>
    </source>
</evidence>
<evidence type="ECO:0000256" key="7">
    <source>
        <dbReference type="SAM" id="Phobius"/>
    </source>
</evidence>
<feature type="signal peptide" evidence="8">
    <location>
        <begin position="1"/>
        <end position="24"/>
    </location>
</feature>
<dbReference type="Proteomes" id="UP000285301">
    <property type="component" value="Unassembled WGS sequence"/>
</dbReference>
<dbReference type="AlphaFoldDB" id="A0A3S3PN48"/>
<dbReference type="GO" id="GO:0015293">
    <property type="term" value="F:symporter activity"/>
    <property type="evidence" value="ECO:0007669"/>
    <property type="project" value="UniProtKB-KW"/>
</dbReference>
<dbReference type="Gene3D" id="1.20.1530.20">
    <property type="match status" value="1"/>
</dbReference>
<proteinExistence type="inferred from homology"/>
<evidence type="ECO:0000256" key="3">
    <source>
        <dbReference type="ARBA" id="ARBA00022692"/>
    </source>
</evidence>
<evidence type="ECO:0000256" key="2">
    <source>
        <dbReference type="ARBA" id="ARBA00006528"/>
    </source>
</evidence>
<dbReference type="EMBL" id="NCKU01001077">
    <property type="protein sequence ID" value="RWS13162.1"/>
    <property type="molecule type" value="Genomic_DNA"/>
</dbReference>
<organism evidence="10 12">
    <name type="scientific">Dinothrombium tinctorium</name>
    <dbReference type="NCBI Taxonomy" id="1965070"/>
    <lineage>
        <taxon>Eukaryota</taxon>
        <taxon>Metazoa</taxon>
        <taxon>Ecdysozoa</taxon>
        <taxon>Arthropoda</taxon>
        <taxon>Chelicerata</taxon>
        <taxon>Arachnida</taxon>
        <taxon>Acari</taxon>
        <taxon>Acariformes</taxon>
        <taxon>Trombidiformes</taxon>
        <taxon>Prostigmata</taxon>
        <taxon>Anystina</taxon>
        <taxon>Parasitengona</taxon>
        <taxon>Trombidioidea</taxon>
        <taxon>Trombidiidae</taxon>
        <taxon>Dinothrombium</taxon>
    </lineage>
</organism>
<evidence type="ECO:0000256" key="8">
    <source>
        <dbReference type="SAM" id="SignalP"/>
    </source>
</evidence>
<reference evidence="10 12" key="1">
    <citation type="journal article" date="2018" name="Gigascience">
        <title>Genomes of trombidid mites reveal novel predicted allergens and laterally-transferred genes associated with secondary metabolism.</title>
        <authorList>
            <person name="Dong X."/>
            <person name="Chaisiri K."/>
            <person name="Xia D."/>
            <person name="Armstrong S.D."/>
            <person name="Fang Y."/>
            <person name="Donnelly M.J."/>
            <person name="Kadowaki T."/>
            <person name="McGarry J.W."/>
            <person name="Darby A.C."/>
            <person name="Makepeace B.L."/>
        </authorList>
    </citation>
    <scope>NUCLEOTIDE SEQUENCE [LARGE SCALE GENOMIC DNA]</scope>
    <source>
        <strain evidence="10">UoL-WK</strain>
    </source>
</reference>
<feature type="chain" id="PRO_5036094755" evidence="8">
    <location>
        <begin position="25"/>
        <end position="461"/>
    </location>
</feature>
<protein>
    <submittedName>
        <fullName evidence="10">Sodium/bile acid cotransporter-like protein</fullName>
    </submittedName>
</protein>
<dbReference type="InterPro" id="IPR038770">
    <property type="entry name" value="Na+/solute_symporter_sf"/>
</dbReference>
<dbReference type="InterPro" id="IPR002657">
    <property type="entry name" value="BilAc:Na_symport/Acr3"/>
</dbReference>
<feature type="transmembrane region" description="Helical" evidence="7">
    <location>
        <begin position="348"/>
        <end position="372"/>
    </location>
</feature>
<keyword evidence="6 7" id="KW-0472">Membrane</keyword>
<evidence type="ECO:0000313" key="11">
    <source>
        <dbReference type="EMBL" id="RWS13607.1"/>
    </source>
</evidence>
<feature type="transmembrane region" description="Helical" evidence="7">
    <location>
        <begin position="191"/>
        <end position="213"/>
    </location>
</feature>
<dbReference type="OrthoDB" id="203097at2759"/>
<keyword evidence="4" id="KW-0813">Transport</keyword>
<comment type="similarity">
    <text evidence="2">Belongs to the bile acid:sodium symporter (BASS) (TC 2.A.28) family.</text>
</comment>
<evidence type="ECO:0000256" key="1">
    <source>
        <dbReference type="ARBA" id="ARBA00004141"/>
    </source>
</evidence>
<accession>A0A3S3PN48</accession>
<feature type="transmembrane region" description="Helical" evidence="7">
    <location>
        <begin position="246"/>
        <end position="268"/>
    </location>
</feature>
<keyword evidence="12" id="KW-1185">Reference proteome</keyword>
<dbReference type="GO" id="GO:0016020">
    <property type="term" value="C:membrane"/>
    <property type="evidence" value="ECO:0007669"/>
    <property type="project" value="UniProtKB-SubCell"/>
</dbReference>
<dbReference type="PANTHER" id="PTHR10361:SF28">
    <property type="entry name" value="P3 PROTEIN-RELATED"/>
    <property type="match status" value="1"/>
</dbReference>
<comment type="subcellular location">
    <subcellularLocation>
        <location evidence="1">Membrane</location>
        <topology evidence="1">Multi-pass membrane protein</topology>
    </subcellularLocation>
</comment>
<evidence type="ECO:0000313" key="9">
    <source>
        <dbReference type="EMBL" id="RWS13151.1"/>
    </source>
</evidence>
<keyword evidence="4" id="KW-0769">Symport</keyword>
<evidence type="ECO:0000313" key="10">
    <source>
        <dbReference type="EMBL" id="RWS13162.1"/>
    </source>
</evidence>
<gene>
    <name evidence="11" type="ORF">B4U79_02274</name>
    <name evidence="9" type="ORF">B4U79_09442</name>
    <name evidence="10" type="ORF">B4U79_09757</name>
</gene>
<dbReference type="PANTHER" id="PTHR10361">
    <property type="entry name" value="SODIUM-BILE ACID COTRANSPORTER"/>
    <property type="match status" value="1"/>
</dbReference>
<reference evidence="10" key="2">
    <citation type="submission" date="2018-11" db="EMBL/GenBank/DDBJ databases">
        <title>Trombidioid mite genomics.</title>
        <authorList>
            <person name="Dong X."/>
        </authorList>
    </citation>
    <scope>NUCLEOTIDE SEQUENCE</scope>
    <source>
        <strain evidence="10">UoL-WK</strain>
    </source>
</reference>
<feature type="transmembrane region" description="Helical" evidence="7">
    <location>
        <begin position="288"/>
        <end position="308"/>
    </location>
</feature>
<dbReference type="InterPro" id="IPR004710">
    <property type="entry name" value="Bilac:Na_transpt"/>
</dbReference>
<dbReference type="EMBL" id="NCKU01001080">
    <property type="protein sequence ID" value="RWS13151.1"/>
    <property type="molecule type" value="Genomic_DNA"/>
</dbReference>
<keyword evidence="5 7" id="KW-1133">Transmembrane helix</keyword>